<evidence type="ECO:0000313" key="1">
    <source>
        <dbReference type="EMBL" id="POI33489.1"/>
    </source>
</evidence>
<organism evidence="1 2">
    <name type="scientific">Bambusicola thoracicus</name>
    <name type="common">Chinese bamboo-partridge</name>
    <name type="synonym">Perdix thoracica</name>
    <dbReference type="NCBI Taxonomy" id="9083"/>
    <lineage>
        <taxon>Eukaryota</taxon>
        <taxon>Metazoa</taxon>
        <taxon>Chordata</taxon>
        <taxon>Craniata</taxon>
        <taxon>Vertebrata</taxon>
        <taxon>Euteleostomi</taxon>
        <taxon>Archelosauria</taxon>
        <taxon>Archosauria</taxon>
        <taxon>Dinosauria</taxon>
        <taxon>Saurischia</taxon>
        <taxon>Theropoda</taxon>
        <taxon>Coelurosauria</taxon>
        <taxon>Aves</taxon>
        <taxon>Neognathae</taxon>
        <taxon>Galloanserae</taxon>
        <taxon>Galliformes</taxon>
        <taxon>Phasianidae</taxon>
        <taxon>Perdicinae</taxon>
        <taxon>Bambusicola</taxon>
    </lineage>
</organism>
<comment type="caution">
    <text evidence="1">The sequence shown here is derived from an EMBL/GenBank/DDBJ whole genome shotgun (WGS) entry which is preliminary data.</text>
</comment>
<reference evidence="1 2" key="1">
    <citation type="submission" date="2018-01" db="EMBL/GenBank/DDBJ databases">
        <title>Comparison of the Chinese Bamboo Partridge and Red Junglefowl genome sequences highlights the importance of demography in genome evolution.</title>
        <authorList>
            <person name="Tiley G.P."/>
            <person name="Kimball R.T."/>
            <person name="Braun E.L."/>
            <person name="Burleigh J.G."/>
        </authorList>
    </citation>
    <scope>NUCLEOTIDE SEQUENCE [LARGE SCALE GENOMIC DNA]</scope>
    <source>
        <strain evidence="1">RTK389</strain>
        <tissue evidence="1">Blood</tissue>
    </source>
</reference>
<dbReference type="EMBL" id="PPHD01003466">
    <property type="protein sequence ID" value="POI33489.1"/>
    <property type="molecule type" value="Genomic_DNA"/>
</dbReference>
<gene>
    <name evidence="1" type="ORF">CIB84_002759</name>
</gene>
<keyword evidence="2" id="KW-1185">Reference proteome</keyword>
<evidence type="ECO:0000313" key="2">
    <source>
        <dbReference type="Proteomes" id="UP000237246"/>
    </source>
</evidence>
<name>A0A2P4TAU5_BAMTH</name>
<accession>A0A2P4TAU5</accession>
<dbReference type="Proteomes" id="UP000237246">
    <property type="component" value="Unassembled WGS sequence"/>
</dbReference>
<proteinExistence type="predicted"/>
<protein>
    <submittedName>
        <fullName evidence="1">Uncharacterized protein</fullName>
    </submittedName>
</protein>
<sequence>MKMKMPFCPARRNL</sequence>